<keyword evidence="7" id="KW-0449">Lipoprotein</keyword>
<keyword evidence="4 10" id="KW-1133">Transmembrane helix</keyword>
<dbReference type="AlphaFoldDB" id="A0A7K4XAT5"/>
<dbReference type="PRINTS" id="PR00244">
    <property type="entry name" value="NEUROKININR"/>
</dbReference>
<feature type="transmembrane region" description="Helical" evidence="10">
    <location>
        <begin position="20"/>
        <end position="39"/>
    </location>
</feature>
<keyword evidence="5" id="KW-0297">G-protein coupled receptor</keyword>
<protein>
    <submittedName>
        <fullName evidence="12">NK1R protein</fullName>
    </submittedName>
</protein>
<evidence type="ECO:0000256" key="7">
    <source>
        <dbReference type="ARBA" id="ARBA00023139"/>
    </source>
</evidence>
<dbReference type="InterPro" id="IPR001681">
    <property type="entry name" value="Neurokn_rcpt"/>
</dbReference>
<evidence type="ECO:0000313" key="12">
    <source>
        <dbReference type="EMBL" id="NWR43989.1"/>
    </source>
</evidence>
<evidence type="ECO:0000256" key="3">
    <source>
        <dbReference type="ARBA" id="ARBA00022692"/>
    </source>
</evidence>
<evidence type="ECO:0000256" key="4">
    <source>
        <dbReference type="ARBA" id="ARBA00022989"/>
    </source>
</evidence>
<comment type="caution">
    <text evidence="12">The sequence shown here is derived from an EMBL/GenBank/DDBJ whole genome shotgun (WGS) entry which is preliminary data.</text>
</comment>
<comment type="subcellular location">
    <subcellularLocation>
        <location evidence="1">Cell membrane</location>
        <topology evidence="1">Multi-pass membrane protein</topology>
    </subcellularLocation>
</comment>
<accession>A0A7K4XAT5</accession>
<feature type="domain" description="G-protein coupled receptors family 1 profile" evidence="11">
    <location>
        <begin position="1"/>
        <end position="94"/>
    </location>
</feature>
<evidence type="ECO:0000256" key="9">
    <source>
        <dbReference type="ARBA" id="ARBA00023224"/>
    </source>
</evidence>
<evidence type="ECO:0000256" key="2">
    <source>
        <dbReference type="ARBA" id="ARBA00022475"/>
    </source>
</evidence>
<keyword evidence="2" id="KW-1003">Cell membrane</keyword>
<dbReference type="Pfam" id="PF00001">
    <property type="entry name" value="7tm_1"/>
    <property type="match status" value="1"/>
</dbReference>
<evidence type="ECO:0000313" key="13">
    <source>
        <dbReference type="Proteomes" id="UP000529728"/>
    </source>
</evidence>
<dbReference type="OrthoDB" id="5981855at2759"/>
<dbReference type="GO" id="GO:1902093">
    <property type="term" value="P:positive regulation of flagellated sperm motility"/>
    <property type="evidence" value="ECO:0007669"/>
    <property type="project" value="TreeGrafter"/>
</dbReference>
<evidence type="ECO:0000256" key="8">
    <source>
        <dbReference type="ARBA" id="ARBA00023170"/>
    </source>
</evidence>
<dbReference type="PROSITE" id="PS50262">
    <property type="entry name" value="G_PROTEIN_RECEP_F1_2"/>
    <property type="match status" value="1"/>
</dbReference>
<dbReference type="InterPro" id="IPR000276">
    <property type="entry name" value="GPCR_Rhodpsn"/>
</dbReference>
<dbReference type="Gene3D" id="1.20.1070.10">
    <property type="entry name" value="Rhodopsin 7-helix transmembrane proteins"/>
    <property type="match status" value="1"/>
</dbReference>
<evidence type="ECO:0000256" key="10">
    <source>
        <dbReference type="SAM" id="Phobius"/>
    </source>
</evidence>
<keyword evidence="8" id="KW-0675">Receptor</keyword>
<dbReference type="GO" id="GO:0016496">
    <property type="term" value="F:substance P receptor activity"/>
    <property type="evidence" value="ECO:0007669"/>
    <property type="project" value="TreeGrafter"/>
</dbReference>
<proteinExistence type="predicted"/>
<feature type="non-terminal residue" evidence="12">
    <location>
        <position position="210"/>
    </location>
</feature>
<evidence type="ECO:0000256" key="5">
    <source>
        <dbReference type="ARBA" id="ARBA00023040"/>
    </source>
</evidence>
<dbReference type="GO" id="GO:0097225">
    <property type="term" value="C:sperm midpiece"/>
    <property type="evidence" value="ECO:0007669"/>
    <property type="project" value="TreeGrafter"/>
</dbReference>
<keyword evidence="9" id="KW-0807">Transducer</keyword>
<dbReference type="GO" id="GO:0005886">
    <property type="term" value="C:plasma membrane"/>
    <property type="evidence" value="ECO:0007669"/>
    <property type="project" value="UniProtKB-SubCell"/>
</dbReference>
<sequence length="210" mass="23033">RYMAIIHPLRPRLSAAATKVLVGLIWLLALLLAFPQGYFSVTAELPGRLVCLVEWPEPGGAVSGKTYHFSVTVLLYLLPLLVIGCAYAAVGRTLWASAIPGDSSDRYHEQVSAKRKVRNSGRGWVRDSGRGWVRNSCPIPTTRWSQASTGFRLGFKHAFRWCPWVRAGPYEGLELRSARFLPAHSSVSKLSRVDTATVASAALGADEPDE</sequence>
<name>A0A7K4XAT5_REGSA</name>
<feature type="transmembrane region" description="Helical" evidence="10">
    <location>
        <begin position="67"/>
        <end position="90"/>
    </location>
</feature>
<keyword evidence="7" id="KW-0564">Palmitate</keyword>
<reference evidence="12 13" key="1">
    <citation type="submission" date="2019-09" db="EMBL/GenBank/DDBJ databases">
        <title>Bird 10,000 Genomes (B10K) Project - Family phase.</title>
        <authorList>
            <person name="Zhang G."/>
        </authorList>
    </citation>
    <scope>NUCLEOTIDE SEQUENCE [LARGE SCALE GENOMIC DNA]</scope>
    <source>
        <strain evidence="12">B10K-DU-001-18</strain>
        <tissue evidence="12">Muscle</tissue>
    </source>
</reference>
<evidence type="ECO:0000259" key="11">
    <source>
        <dbReference type="PROSITE" id="PS50262"/>
    </source>
</evidence>
<keyword evidence="6 10" id="KW-0472">Membrane</keyword>
<dbReference type="EMBL" id="VWZN01005654">
    <property type="protein sequence ID" value="NWR43989.1"/>
    <property type="molecule type" value="Genomic_DNA"/>
</dbReference>
<organism evidence="12 13">
    <name type="scientific">Regulus satrapa</name>
    <name type="common">Golden-crowned kinglet</name>
    <dbReference type="NCBI Taxonomy" id="13245"/>
    <lineage>
        <taxon>Eukaryota</taxon>
        <taxon>Metazoa</taxon>
        <taxon>Chordata</taxon>
        <taxon>Craniata</taxon>
        <taxon>Vertebrata</taxon>
        <taxon>Euteleostomi</taxon>
        <taxon>Archelosauria</taxon>
        <taxon>Archosauria</taxon>
        <taxon>Dinosauria</taxon>
        <taxon>Saurischia</taxon>
        <taxon>Theropoda</taxon>
        <taxon>Coelurosauria</taxon>
        <taxon>Aves</taxon>
        <taxon>Neognathae</taxon>
        <taxon>Neoaves</taxon>
        <taxon>Telluraves</taxon>
        <taxon>Australaves</taxon>
        <taxon>Passeriformes</taxon>
        <taxon>Regulidae</taxon>
        <taxon>Regulus</taxon>
    </lineage>
</organism>
<keyword evidence="13" id="KW-1185">Reference proteome</keyword>
<feature type="non-terminal residue" evidence="12">
    <location>
        <position position="1"/>
    </location>
</feature>
<evidence type="ECO:0000256" key="1">
    <source>
        <dbReference type="ARBA" id="ARBA00004651"/>
    </source>
</evidence>
<dbReference type="PANTHER" id="PTHR46925">
    <property type="entry name" value="G-PROTEIN COUPLED RECEPTOR TKR-1-RELATED"/>
    <property type="match status" value="1"/>
</dbReference>
<dbReference type="Proteomes" id="UP000529728">
    <property type="component" value="Unassembled WGS sequence"/>
</dbReference>
<dbReference type="InterPro" id="IPR017452">
    <property type="entry name" value="GPCR_Rhodpsn_7TM"/>
</dbReference>
<evidence type="ECO:0000256" key="6">
    <source>
        <dbReference type="ARBA" id="ARBA00023136"/>
    </source>
</evidence>
<dbReference type="PANTHER" id="PTHR46925:SF4">
    <property type="entry name" value="SUBSTANCE-P RECEPTOR"/>
    <property type="match status" value="1"/>
</dbReference>
<keyword evidence="3 10" id="KW-0812">Transmembrane</keyword>
<gene>
    <name evidence="12" type="primary">Tacr1</name>
    <name evidence="12" type="ORF">REGSAT_R06659</name>
</gene>
<dbReference type="SUPFAM" id="SSF81321">
    <property type="entry name" value="Family A G protein-coupled receptor-like"/>
    <property type="match status" value="1"/>
</dbReference>